<dbReference type="Gene3D" id="2.170.130.10">
    <property type="entry name" value="TonB-dependent receptor, plug domain"/>
    <property type="match status" value="1"/>
</dbReference>
<evidence type="ECO:0000256" key="4">
    <source>
        <dbReference type="ARBA" id="ARBA00022692"/>
    </source>
</evidence>
<dbReference type="RefSeq" id="WP_218033562.1">
    <property type="nucleotide sequence ID" value="NZ_BJYS01000058.1"/>
</dbReference>
<dbReference type="Pfam" id="PF00593">
    <property type="entry name" value="TonB_dep_Rec_b-barrel"/>
    <property type="match status" value="1"/>
</dbReference>
<protein>
    <submittedName>
        <fullName evidence="13">SusC/RagA family TonB-linked outer membrane protein</fullName>
    </submittedName>
</protein>
<keyword evidence="6 8" id="KW-0472">Membrane</keyword>
<evidence type="ECO:0000256" key="6">
    <source>
        <dbReference type="ARBA" id="ARBA00023136"/>
    </source>
</evidence>
<dbReference type="InterPro" id="IPR012910">
    <property type="entry name" value="Plug_dom"/>
</dbReference>
<evidence type="ECO:0000256" key="7">
    <source>
        <dbReference type="ARBA" id="ARBA00023237"/>
    </source>
</evidence>
<keyword evidence="14" id="KW-1185">Reference proteome</keyword>
<dbReference type="InterPro" id="IPR023996">
    <property type="entry name" value="TonB-dep_OMP_SusC/RagA"/>
</dbReference>
<dbReference type="InterPro" id="IPR008969">
    <property type="entry name" value="CarboxyPept-like_regulatory"/>
</dbReference>
<dbReference type="FunFam" id="2.170.130.10:FF:000008">
    <property type="entry name" value="SusC/RagA family TonB-linked outer membrane protein"/>
    <property type="match status" value="1"/>
</dbReference>
<keyword evidence="2 8" id="KW-0813">Transport</keyword>
<keyword evidence="10" id="KW-0732">Signal</keyword>
<dbReference type="Proteomes" id="UP000321532">
    <property type="component" value="Unassembled WGS sequence"/>
</dbReference>
<reference evidence="13 14" key="1">
    <citation type="submission" date="2019-07" db="EMBL/GenBank/DDBJ databases">
        <title>Whole genome shotgun sequence of Adhaeribacter aerolatus NBRC 106133.</title>
        <authorList>
            <person name="Hosoyama A."/>
            <person name="Uohara A."/>
            <person name="Ohji S."/>
            <person name="Ichikawa N."/>
        </authorList>
    </citation>
    <scope>NUCLEOTIDE SEQUENCE [LARGE SCALE GENOMIC DNA]</scope>
    <source>
        <strain evidence="13 14">NBRC 106133</strain>
    </source>
</reference>
<dbReference type="InterPro" id="IPR037066">
    <property type="entry name" value="Plug_dom_sf"/>
</dbReference>
<keyword evidence="5 9" id="KW-0798">TonB box</keyword>
<gene>
    <name evidence="13" type="ORF">AAE02nite_50020</name>
</gene>
<feature type="chain" id="PRO_5022032224" evidence="10">
    <location>
        <begin position="34"/>
        <end position="1108"/>
    </location>
</feature>
<keyword evidence="3 8" id="KW-1134">Transmembrane beta strand</keyword>
<dbReference type="GO" id="GO:0009279">
    <property type="term" value="C:cell outer membrane"/>
    <property type="evidence" value="ECO:0007669"/>
    <property type="project" value="UniProtKB-SubCell"/>
</dbReference>
<feature type="domain" description="TonB-dependent receptor plug" evidence="12">
    <location>
        <begin position="231"/>
        <end position="341"/>
    </location>
</feature>
<feature type="domain" description="TonB-dependent receptor-like beta-barrel" evidence="11">
    <location>
        <begin position="524"/>
        <end position="1066"/>
    </location>
</feature>
<comment type="caution">
    <text evidence="13">The sequence shown here is derived from an EMBL/GenBank/DDBJ whole genome shotgun (WGS) entry which is preliminary data.</text>
</comment>
<dbReference type="EMBL" id="BJYS01000058">
    <property type="protein sequence ID" value="GEO07338.1"/>
    <property type="molecule type" value="Genomic_DNA"/>
</dbReference>
<comment type="similarity">
    <text evidence="8 9">Belongs to the TonB-dependent receptor family.</text>
</comment>
<feature type="signal peptide" evidence="10">
    <location>
        <begin position="1"/>
        <end position="33"/>
    </location>
</feature>
<name>A0A512B5U9_9BACT</name>
<evidence type="ECO:0000313" key="14">
    <source>
        <dbReference type="Proteomes" id="UP000321532"/>
    </source>
</evidence>
<evidence type="ECO:0000259" key="11">
    <source>
        <dbReference type="Pfam" id="PF00593"/>
    </source>
</evidence>
<dbReference type="NCBIfam" id="TIGR04056">
    <property type="entry name" value="OMP_RagA_SusC"/>
    <property type="match status" value="1"/>
</dbReference>
<dbReference type="InterPro" id="IPR000531">
    <property type="entry name" value="Beta-barrel_TonB"/>
</dbReference>
<dbReference type="Gene3D" id="3.55.50.30">
    <property type="match status" value="1"/>
</dbReference>
<sequence length="1108" mass="121642">MKKLFPPPKTQPTTMRLVLFYFIMLLTAAQVSAASGQALLQQKVNLQVENLEVRQVLTQLERQTNVKFVYSSRIIPADNKVTLNTNGQKLADVLGMLFRPLGVAYKVSGQQIVLSKSNGAEVSTVSKPDLELLVTQALAVKDITGKVTDEKGEALPGVTVLVKGTTIGTATNAEGLYNISTPEGAQTLVFSFIGFITKEVAVGNATNLNVTLAADAKALEEVVVVGYGEVKKRDLTGSVVSVKGEEVTKVPVTTVTEALQGKVPGADITRSNGYAGAGPSIRIRGNRSIANPGSSNNPLYIVDGVQGVNPSVINPNDIESIEVLKDASSTAIYGSRGANGVIIITTKRGTSDKPRFSFNSYAGMSEVAGYGKYMTGPEYVAFRREAYRAAGNWSSPADDPKIFNAPLLEAIEKQQYVSWPELLINNGFQQDYQLGISGGSEKTKVYFSGNYFNEKGILKNDEFKRYTGRLNIDQTINKWLNVGMQTQVSYSDNDRRRDPFNVASKVAPLGSPYDAEGKLIFLPGFGSQVNPLADEQPGAWKENREIMTGTLATYLEIKPAKGLNIRTTFAATLTDTDQGHFNSKFTIDGKGATSRSEITNAKNKFISWENIVTYNKEIKDHAFTLTGVTSYLSNVNFSDYSGGNNQLLESQYYYSLTGAAQNMYMGSAYSQSNLVSFTGRLNYSLKGKYLLTLTGRSDGSSKLGEGNKWAFFPSAALGWRIIDEDFMQGQQALSELKLRASYGISGNDVINPYVTQNSLSQIQFSYNDATPAIAYGLNPTIGNPNLDWETTATVDVGLDFGILKNRISGTLDYYDAYTRDLIFPLSLPLSTGVATVSRNIGKTRNRGVELGLTTNNITTPDFTWSTNYTFTKNKEEIVDLPNGNVIDNDYRRSLITGQPAQIYYDYKKLGIWQLNEEAEAKSFGAKPGEIKVADLSGPDGIPDGKITAADKTIIGTTVPKWTGGLNNNFRYKGFDLNVFLYARVGQWASSDYYGKYRRNGQDNNPRVDYWTPENPTNAFPSPHATDTYNYITTTTLYESSYMKLRNVTLGYTLPKAISTRFKVDNLRIYVSGKNLYSISDFKDFDPESEGITDQPLNRLYVGGINITF</sequence>
<dbReference type="AlphaFoldDB" id="A0A512B5U9"/>
<dbReference type="InterPro" id="IPR039426">
    <property type="entry name" value="TonB-dep_rcpt-like"/>
</dbReference>
<proteinExistence type="inferred from homology"/>
<dbReference type="InterPro" id="IPR036942">
    <property type="entry name" value="Beta-barrel_TonB_sf"/>
</dbReference>
<dbReference type="InterPro" id="IPR023997">
    <property type="entry name" value="TonB-dep_OMP_SusC/RagA_CS"/>
</dbReference>
<dbReference type="Gene3D" id="2.40.170.20">
    <property type="entry name" value="TonB-dependent receptor, beta-barrel domain"/>
    <property type="match status" value="1"/>
</dbReference>
<dbReference type="SUPFAM" id="SSF49464">
    <property type="entry name" value="Carboxypeptidase regulatory domain-like"/>
    <property type="match status" value="1"/>
</dbReference>
<evidence type="ECO:0000313" key="13">
    <source>
        <dbReference type="EMBL" id="GEO07338.1"/>
    </source>
</evidence>
<dbReference type="SUPFAM" id="SSF56935">
    <property type="entry name" value="Porins"/>
    <property type="match status" value="1"/>
</dbReference>
<dbReference type="Gene3D" id="2.60.40.1120">
    <property type="entry name" value="Carboxypeptidase-like, regulatory domain"/>
    <property type="match status" value="1"/>
</dbReference>
<evidence type="ECO:0000256" key="5">
    <source>
        <dbReference type="ARBA" id="ARBA00023077"/>
    </source>
</evidence>
<keyword evidence="7 8" id="KW-0998">Cell outer membrane</keyword>
<organism evidence="13 14">
    <name type="scientific">Adhaeribacter aerolatus</name>
    <dbReference type="NCBI Taxonomy" id="670289"/>
    <lineage>
        <taxon>Bacteria</taxon>
        <taxon>Pseudomonadati</taxon>
        <taxon>Bacteroidota</taxon>
        <taxon>Cytophagia</taxon>
        <taxon>Cytophagales</taxon>
        <taxon>Hymenobacteraceae</taxon>
        <taxon>Adhaeribacter</taxon>
    </lineage>
</organism>
<evidence type="ECO:0000256" key="3">
    <source>
        <dbReference type="ARBA" id="ARBA00022452"/>
    </source>
</evidence>
<dbReference type="PROSITE" id="PS52016">
    <property type="entry name" value="TONB_DEPENDENT_REC_3"/>
    <property type="match status" value="1"/>
</dbReference>
<keyword evidence="4 8" id="KW-0812">Transmembrane</keyword>
<evidence type="ECO:0000256" key="2">
    <source>
        <dbReference type="ARBA" id="ARBA00022448"/>
    </source>
</evidence>
<evidence type="ECO:0000256" key="1">
    <source>
        <dbReference type="ARBA" id="ARBA00004571"/>
    </source>
</evidence>
<accession>A0A512B5U9</accession>
<evidence type="ECO:0000256" key="10">
    <source>
        <dbReference type="SAM" id="SignalP"/>
    </source>
</evidence>
<dbReference type="Pfam" id="PF07715">
    <property type="entry name" value="Plug"/>
    <property type="match status" value="1"/>
</dbReference>
<evidence type="ECO:0000259" key="12">
    <source>
        <dbReference type="Pfam" id="PF07715"/>
    </source>
</evidence>
<evidence type="ECO:0000256" key="8">
    <source>
        <dbReference type="PROSITE-ProRule" id="PRU01360"/>
    </source>
</evidence>
<dbReference type="Pfam" id="PF13715">
    <property type="entry name" value="CarbopepD_reg_2"/>
    <property type="match status" value="1"/>
</dbReference>
<comment type="subcellular location">
    <subcellularLocation>
        <location evidence="1 8">Cell outer membrane</location>
        <topology evidence="1 8">Multi-pass membrane protein</topology>
    </subcellularLocation>
</comment>
<dbReference type="NCBIfam" id="TIGR04057">
    <property type="entry name" value="SusC_RagA_signa"/>
    <property type="match status" value="1"/>
</dbReference>
<evidence type="ECO:0000256" key="9">
    <source>
        <dbReference type="RuleBase" id="RU003357"/>
    </source>
</evidence>